<proteinExistence type="predicted"/>
<dbReference type="AlphaFoldDB" id="E8ZGT8"/>
<sequence length="229" mass="26006">MDVKMMGAVGSVGAAATGGGFYLAFKENQTPVTISELFKKEKGLKLMTEDGDAKWNEAWVKYRDDHKITDNTYKDEDGWGISNWKEKRTGGDAFAEFKRECEKRAKVAVQDTKSQEYQNVKKYCSRPKKISELLSEAGRTLLDKSKDTELWNKSWSNYKLVNVESGSGTSAKYKASDTWTIAGWESKQKEESAPEEYKTQCETKVGGYVDPEKAFEDETFKQVKSWCTK</sequence>
<evidence type="ECO:0000313" key="2">
    <source>
        <dbReference type="Proteomes" id="UP000008637"/>
    </source>
</evidence>
<keyword evidence="2" id="KW-1185">Reference proteome</keyword>
<dbReference type="HOGENOM" id="CLU_098620_0_0_14"/>
<reference evidence="1 2" key="1">
    <citation type="journal article" date="2011" name="J. Bacteriol.">
        <title>Complete genome sequence of Mycoplasma haemofelis, a hemotropic mycoplasma.</title>
        <authorList>
            <person name="Barker E.N."/>
            <person name="Helps C.R."/>
            <person name="Peters I.R."/>
            <person name="Darby A.C."/>
            <person name="Radford A.D."/>
            <person name="Tasker S."/>
        </authorList>
    </citation>
    <scope>NUCLEOTIDE SEQUENCE [LARGE SCALE GENOMIC DNA]</scope>
    <source>
        <strain evidence="1 2">Langford 1</strain>
    </source>
</reference>
<gene>
    <name evidence="1" type="ordered locus">HF1_03510</name>
</gene>
<dbReference type="KEGG" id="mha:HF1_03510"/>
<dbReference type="Proteomes" id="UP000008637">
    <property type="component" value="Chromosome"/>
</dbReference>
<evidence type="ECO:0000313" key="1">
    <source>
        <dbReference type="EMBL" id="CBY92359.1"/>
    </source>
</evidence>
<protein>
    <submittedName>
        <fullName evidence="1">Uncharacterized protein</fullName>
    </submittedName>
</protein>
<dbReference type="OrthoDB" id="9822825at2"/>
<name>E8ZGT8_MYCHL</name>
<dbReference type="EMBL" id="FR773153">
    <property type="protein sequence ID" value="CBY92359.1"/>
    <property type="molecule type" value="Genomic_DNA"/>
</dbReference>
<accession>E8ZGT8</accession>
<organism evidence="1 2">
    <name type="scientific">Mycoplasma haemofelis (strain Langford 1)</name>
    <name type="common">Haemobartonella felis</name>
    <dbReference type="NCBI Taxonomy" id="941640"/>
    <lineage>
        <taxon>Bacteria</taxon>
        <taxon>Bacillati</taxon>
        <taxon>Mycoplasmatota</taxon>
        <taxon>Mollicutes</taxon>
        <taxon>Mycoplasmataceae</taxon>
        <taxon>Mycoplasma</taxon>
    </lineage>
</organism>